<feature type="compositionally biased region" description="Polar residues" evidence="1">
    <location>
        <begin position="1"/>
        <end position="37"/>
    </location>
</feature>
<name>A0A5C3ERB6_9BASI</name>
<feature type="compositionally biased region" description="Low complexity" evidence="1">
    <location>
        <begin position="63"/>
        <end position="76"/>
    </location>
</feature>
<dbReference type="PANTHER" id="PTHR37331:SF1">
    <property type="entry name" value="YALI0F11671P"/>
    <property type="match status" value="1"/>
</dbReference>
<proteinExistence type="predicted"/>
<keyword evidence="3" id="KW-1185">Reference proteome</keyword>
<organism evidence="2 3">
    <name type="scientific">Pseudozyma flocculosa</name>
    <dbReference type="NCBI Taxonomy" id="84751"/>
    <lineage>
        <taxon>Eukaryota</taxon>
        <taxon>Fungi</taxon>
        <taxon>Dikarya</taxon>
        <taxon>Basidiomycota</taxon>
        <taxon>Ustilaginomycotina</taxon>
        <taxon>Ustilaginomycetes</taxon>
        <taxon>Ustilaginales</taxon>
        <taxon>Ustilaginaceae</taxon>
        <taxon>Pseudozyma</taxon>
    </lineage>
</organism>
<feature type="region of interest" description="Disordered" evidence="1">
    <location>
        <begin position="1"/>
        <end position="47"/>
    </location>
</feature>
<protein>
    <submittedName>
        <fullName evidence="2">Uncharacterized protein</fullName>
    </submittedName>
</protein>
<dbReference type="AlphaFoldDB" id="A0A5C3ERB6"/>
<accession>A0A5C3ERB6</accession>
<evidence type="ECO:0000313" key="3">
    <source>
        <dbReference type="Proteomes" id="UP000323386"/>
    </source>
</evidence>
<reference evidence="2 3" key="1">
    <citation type="submission" date="2018-03" db="EMBL/GenBank/DDBJ databases">
        <authorList>
            <person name="Guldener U."/>
        </authorList>
    </citation>
    <scope>NUCLEOTIDE SEQUENCE [LARGE SCALE GENOMIC DNA]</scope>
    <source>
        <strain evidence="2 3">DAOM196992</strain>
    </source>
</reference>
<feature type="region of interest" description="Disordered" evidence="1">
    <location>
        <begin position="61"/>
        <end position="86"/>
    </location>
</feature>
<dbReference type="EMBL" id="OOIP01000001">
    <property type="protein sequence ID" value="SPO34758.1"/>
    <property type="molecule type" value="Genomic_DNA"/>
</dbReference>
<dbReference type="Proteomes" id="UP000323386">
    <property type="component" value="Unassembled WGS sequence"/>
</dbReference>
<evidence type="ECO:0000313" key="2">
    <source>
        <dbReference type="EMBL" id="SPO34758.1"/>
    </source>
</evidence>
<gene>
    <name evidence="2" type="ORF">PSFLO_00229</name>
</gene>
<sequence>MSSRSLTSTAAHRLAQSTLKPASLAQGSSRLASTTAHPSRPAKPLFCPARPARLARFPTTLPTRTFSSTAARASSSKPESVRDLEPDNGLYYHPTTINVSDGQTQTQTNTWALSYLRQPPSSPESKAIVAFLLPPKHSPKINLHAEDPATYIRDNPDRISVNPDFMRLLHDTLKHDAVPTDDLLDFEASTRKSGWAHLTDLRHPLNPGRIATPESIIASVAFVDGQLQIDSYEANASYRLVTGYEGPMHLRPNWQELIRQKVRDLN</sequence>
<dbReference type="PANTHER" id="PTHR37331">
    <property type="entry name" value="YALI0F11671P"/>
    <property type="match status" value="1"/>
</dbReference>
<evidence type="ECO:0000256" key="1">
    <source>
        <dbReference type="SAM" id="MobiDB-lite"/>
    </source>
</evidence>
<dbReference type="OrthoDB" id="5397701at2759"/>